<dbReference type="Proteomes" id="UP001143509">
    <property type="component" value="Unassembled WGS sequence"/>
</dbReference>
<feature type="signal peptide" evidence="1">
    <location>
        <begin position="1"/>
        <end position="16"/>
    </location>
</feature>
<organism evidence="2 3">
    <name type="scientific">Brevundimonas intermedia</name>
    <dbReference type="NCBI Taxonomy" id="74315"/>
    <lineage>
        <taxon>Bacteria</taxon>
        <taxon>Pseudomonadati</taxon>
        <taxon>Pseudomonadota</taxon>
        <taxon>Alphaproteobacteria</taxon>
        <taxon>Caulobacterales</taxon>
        <taxon>Caulobacteraceae</taxon>
        <taxon>Brevundimonas</taxon>
    </lineage>
</organism>
<protein>
    <recommendedName>
        <fullName evidence="4">Lipoprotein</fullName>
    </recommendedName>
</protein>
<accession>A0ABQ5TB84</accession>
<evidence type="ECO:0000256" key="1">
    <source>
        <dbReference type="SAM" id="SignalP"/>
    </source>
</evidence>
<evidence type="ECO:0000313" key="2">
    <source>
        <dbReference type="EMBL" id="GLK49591.1"/>
    </source>
</evidence>
<dbReference type="EMBL" id="BSFD01000010">
    <property type="protein sequence ID" value="GLK49591.1"/>
    <property type="molecule type" value="Genomic_DNA"/>
</dbReference>
<gene>
    <name evidence="2" type="ORF">GCM10017620_25640</name>
</gene>
<sequence length="164" mass="17268">MLKLLVVLGLSGLALAACGQPAEKTAPTVAQKAAAKPSDAVQTAPEVLSAADLRRVCRAGLAAIHGQPPMAIDVDGVDGGVVHASWRAPVDGGRMRADCRVEKDLIVWKPLDLPDATLVRWMNQADDPVVRYVMDGQAITVTQTLPDGTTEQAELAVPAEEEAR</sequence>
<evidence type="ECO:0008006" key="4">
    <source>
        <dbReference type="Google" id="ProtNLM"/>
    </source>
</evidence>
<keyword evidence="3" id="KW-1185">Reference proteome</keyword>
<dbReference type="PROSITE" id="PS51257">
    <property type="entry name" value="PROKAR_LIPOPROTEIN"/>
    <property type="match status" value="1"/>
</dbReference>
<comment type="caution">
    <text evidence="2">The sequence shown here is derived from an EMBL/GenBank/DDBJ whole genome shotgun (WGS) entry which is preliminary data.</text>
</comment>
<keyword evidence="1" id="KW-0732">Signal</keyword>
<feature type="chain" id="PRO_5046024253" description="Lipoprotein" evidence="1">
    <location>
        <begin position="17"/>
        <end position="164"/>
    </location>
</feature>
<proteinExistence type="predicted"/>
<reference evidence="2" key="2">
    <citation type="submission" date="2023-01" db="EMBL/GenBank/DDBJ databases">
        <authorList>
            <person name="Sun Q."/>
            <person name="Evtushenko L."/>
        </authorList>
    </citation>
    <scope>NUCLEOTIDE SEQUENCE</scope>
    <source>
        <strain evidence="2">VKM B-1499</strain>
    </source>
</reference>
<evidence type="ECO:0000313" key="3">
    <source>
        <dbReference type="Proteomes" id="UP001143509"/>
    </source>
</evidence>
<reference evidence="2" key="1">
    <citation type="journal article" date="2014" name="Int. J. Syst. Evol. Microbiol.">
        <title>Complete genome of a new Firmicutes species belonging to the dominant human colonic microbiota ('Ruminococcus bicirculans') reveals two chromosomes and a selective capacity to utilize plant glucans.</title>
        <authorList>
            <consortium name="NISC Comparative Sequencing Program"/>
            <person name="Wegmann U."/>
            <person name="Louis P."/>
            <person name="Goesmann A."/>
            <person name="Henrissat B."/>
            <person name="Duncan S.H."/>
            <person name="Flint H.J."/>
        </authorList>
    </citation>
    <scope>NUCLEOTIDE SEQUENCE</scope>
    <source>
        <strain evidence="2">VKM B-1499</strain>
    </source>
</reference>
<dbReference type="RefSeq" id="WP_271165782.1">
    <property type="nucleotide sequence ID" value="NZ_BSFD01000010.1"/>
</dbReference>
<name>A0ABQ5TB84_9CAUL</name>